<evidence type="ECO:0000259" key="1">
    <source>
        <dbReference type="PROSITE" id="PS51186"/>
    </source>
</evidence>
<sequence length="108" mass="12431">MFGIVSYEIRKEICEIIIFEVFDKFKGIGAKILESLKELAREKGCKQIYLMTTNDNLDVLRFYQKRGFTISGIYIDSTKKSRKIKPSIGLTGNFDIPVCDEIDLILEI</sequence>
<dbReference type="Pfam" id="PF00583">
    <property type="entry name" value="Acetyltransf_1"/>
    <property type="match status" value="1"/>
</dbReference>
<dbReference type="Proteomes" id="UP000051494">
    <property type="component" value="Unassembled WGS sequence"/>
</dbReference>
<dbReference type="CDD" id="cd04301">
    <property type="entry name" value="NAT_SF"/>
    <property type="match status" value="1"/>
</dbReference>
<dbReference type="Gene3D" id="3.40.630.30">
    <property type="match status" value="1"/>
</dbReference>
<name>A0AAE3L5M6_9GAMM</name>
<dbReference type="PROSITE" id="PS51186">
    <property type="entry name" value="GNAT"/>
    <property type="match status" value="1"/>
</dbReference>
<organism evidence="2 3">
    <name type="scientific">Candidatus Berkiella cookevillensis</name>
    <dbReference type="NCBI Taxonomy" id="437022"/>
    <lineage>
        <taxon>Bacteria</taxon>
        <taxon>Pseudomonadati</taxon>
        <taxon>Pseudomonadota</taxon>
        <taxon>Gammaproteobacteria</taxon>
        <taxon>Candidatus Berkiellales</taxon>
        <taxon>Candidatus Berkiellaceae</taxon>
        <taxon>Candidatus Berkiella</taxon>
    </lineage>
</organism>
<evidence type="ECO:0000313" key="3">
    <source>
        <dbReference type="Proteomes" id="UP000051494"/>
    </source>
</evidence>
<evidence type="ECO:0000313" key="2">
    <source>
        <dbReference type="EMBL" id="MCS5709742.1"/>
    </source>
</evidence>
<feature type="domain" description="N-acetyltransferase" evidence="1">
    <location>
        <begin position="1"/>
        <end position="97"/>
    </location>
</feature>
<dbReference type="RefSeq" id="WP_083477428.1">
    <property type="nucleotide sequence ID" value="NZ_LKHV02000002.1"/>
</dbReference>
<gene>
    <name evidence="2" type="ORF">CC99x_012620</name>
</gene>
<accession>A0AAE3L5M6</accession>
<proteinExistence type="predicted"/>
<dbReference type="InterPro" id="IPR000182">
    <property type="entry name" value="GNAT_dom"/>
</dbReference>
<dbReference type="GO" id="GO:0016747">
    <property type="term" value="F:acyltransferase activity, transferring groups other than amino-acyl groups"/>
    <property type="evidence" value="ECO:0007669"/>
    <property type="project" value="InterPro"/>
</dbReference>
<reference evidence="2" key="1">
    <citation type="journal article" date="2016" name="Genome Announc.">
        <title>Draft Genome Sequences of Two Novel Amoeba-Resistant Intranuclear Bacteria, 'Candidatus Berkiella cookevillensis' and 'Candidatus Berkiella aquae'.</title>
        <authorList>
            <person name="Mehari Y.T."/>
            <person name="Arivett B.A."/>
            <person name="Farone A.L."/>
            <person name="Gunderson J.H."/>
            <person name="Farone M.B."/>
        </authorList>
    </citation>
    <scope>NUCLEOTIDE SEQUENCE</scope>
    <source>
        <strain evidence="2">CC99</strain>
    </source>
</reference>
<protein>
    <submittedName>
        <fullName evidence="2">GNAT family N-acetyltransferase</fullName>
    </submittedName>
</protein>
<reference evidence="2" key="2">
    <citation type="submission" date="2021-06" db="EMBL/GenBank/DDBJ databases">
        <title>Genomic Description and Analysis of Intracellular Bacteria, Candidatus Berkiella cookevillensis and Candidatus Berkiella aquae.</title>
        <authorList>
            <person name="Kidane D.T."/>
            <person name="Mehari Y.T."/>
            <person name="Rice F.C."/>
            <person name="Arivett B.A."/>
            <person name="Farone A.L."/>
            <person name="Berk S.G."/>
            <person name="Farone M.B."/>
        </authorList>
    </citation>
    <scope>NUCLEOTIDE SEQUENCE</scope>
    <source>
        <strain evidence="2">CC99</strain>
    </source>
</reference>
<keyword evidence="3" id="KW-1185">Reference proteome</keyword>
<dbReference type="InterPro" id="IPR016181">
    <property type="entry name" value="Acyl_CoA_acyltransferase"/>
</dbReference>
<dbReference type="EMBL" id="LKHV02000002">
    <property type="protein sequence ID" value="MCS5709742.1"/>
    <property type="molecule type" value="Genomic_DNA"/>
</dbReference>
<dbReference type="AlphaFoldDB" id="A0AAE3L5M6"/>
<dbReference type="SUPFAM" id="SSF55729">
    <property type="entry name" value="Acyl-CoA N-acyltransferases (Nat)"/>
    <property type="match status" value="1"/>
</dbReference>
<comment type="caution">
    <text evidence="2">The sequence shown here is derived from an EMBL/GenBank/DDBJ whole genome shotgun (WGS) entry which is preliminary data.</text>
</comment>